<evidence type="ECO:0000313" key="5">
    <source>
        <dbReference type="Proteomes" id="UP000234778"/>
    </source>
</evidence>
<dbReference type="SUPFAM" id="SSF110738">
    <property type="entry name" value="Glycerate kinase I"/>
    <property type="match status" value="1"/>
</dbReference>
<keyword evidence="3 4" id="KW-0418">Kinase</keyword>
<reference evidence="4 5" key="1">
    <citation type="submission" date="2017-12" db="EMBL/GenBank/DDBJ databases">
        <title>Phylogenetic diversity of female urinary microbiome.</title>
        <authorList>
            <person name="Thomas-White K."/>
            <person name="Wolfe A.J."/>
        </authorList>
    </citation>
    <scope>NUCLEOTIDE SEQUENCE [LARGE SCALE GENOMIC DNA]</scope>
    <source>
        <strain evidence="4 5">UMB0319</strain>
    </source>
</reference>
<evidence type="ECO:0000313" key="4">
    <source>
        <dbReference type="EMBL" id="PKY99370.1"/>
    </source>
</evidence>
<dbReference type="GeneID" id="81707360"/>
<dbReference type="Gene3D" id="3.40.50.10350">
    <property type="entry name" value="Glycerate kinase, domain 1"/>
    <property type="match status" value="1"/>
</dbReference>
<dbReference type="Pfam" id="PF02595">
    <property type="entry name" value="Gly_kinase"/>
    <property type="match status" value="2"/>
</dbReference>
<dbReference type="EMBL" id="PKHA01000001">
    <property type="protein sequence ID" value="PKY99370.1"/>
    <property type="molecule type" value="Genomic_DNA"/>
</dbReference>
<evidence type="ECO:0000256" key="1">
    <source>
        <dbReference type="ARBA" id="ARBA00006284"/>
    </source>
</evidence>
<dbReference type="RefSeq" id="WP_040319881.1">
    <property type="nucleotide sequence ID" value="NZ_JASPEK010000050.1"/>
</dbReference>
<dbReference type="InterPro" id="IPR018193">
    <property type="entry name" value="Glyc_kinase_flavodox-like_fold"/>
</dbReference>
<dbReference type="InterPro" id="IPR036129">
    <property type="entry name" value="Glycerate_kinase_sf"/>
</dbReference>
<organism evidence="4 5">
    <name type="scientific">Actinomyces urogenitalis</name>
    <dbReference type="NCBI Taxonomy" id="103621"/>
    <lineage>
        <taxon>Bacteria</taxon>
        <taxon>Bacillati</taxon>
        <taxon>Actinomycetota</taxon>
        <taxon>Actinomycetes</taxon>
        <taxon>Actinomycetales</taxon>
        <taxon>Actinomycetaceae</taxon>
        <taxon>Actinomyces</taxon>
    </lineage>
</organism>
<comment type="similarity">
    <text evidence="1">Belongs to the glycerate kinase type-1 family.</text>
</comment>
<dbReference type="InterPro" id="IPR004381">
    <property type="entry name" value="Glycerate_kinase"/>
</dbReference>
<comment type="caution">
    <text evidence="4">The sequence shown here is derived from an EMBL/GenBank/DDBJ whole genome shotgun (WGS) entry which is preliminary data.</text>
</comment>
<dbReference type="Gene3D" id="3.90.1510.10">
    <property type="entry name" value="Glycerate kinase, domain 2"/>
    <property type="match status" value="1"/>
</dbReference>
<accession>A0A2I1KUR8</accession>
<dbReference type="PANTHER" id="PTHR21599:SF0">
    <property type="entry name" value="GLYCERATE KINASE"/>
    <property type="match status" value="1"/>
</dbReference>
<evidence type="ECO:0000256" key="2">
    <source>
        <dbReference type="ARBA" id="ARBA00022679"/>
    </source>
</evidence>
<dbReference type="PANTHER" id="PTHR21599">
    <property type="entry name" value="GLYCERATE KINASE"/>
    <property type="match status" value="1"/>
</dbReference>
<keyword evidence="2" id="KW-0808">Transferase</keyword>
<sequence length="409" mass="41184">MRVLLAPGGMYPEPGGVPVTTAGTGLPAHAVAQALSAGWRSQRPEDRLALLPMADGAAGSAAVFPSSLVTGRLAVQASGPLGQVREVDLLRLAPPQAKRPSDAAAPSSGSGTTWFLDAARLTALPADREEAAREAMEGTTYGLGQVLAAAVRASAPDDLLVVGLARSGVHDGGAGLVDGLGGVEQAARMLAERRLLLALADDVPLGGLSGAGQGLVSVTSLGAEQAQERDRDACAAASSLLTQLTERSGVGGPVRRVLPVVGAERSAPGTLSVTSWGSGAGGGAALLLQALGARAMPGTRVMADLLGLEARVEDADLVVTAAGEVYDVLADSLTAVVGQAASARALPVALVSGRALVPRGELAVAGVSASYSLEEMGAGTMGVWHSEGEQAVRRRLEEMGARLARSWSR</sequence>
<dbReference type="GO" id="GO:0031388">
    <property type="term" value="P:organic acid phosphorylation"/>
    <property type="evidence" value="ECO:0007669"/>
    <property type="project" value="InterPro"/>
</dbReference>
<name>A0A2I1KUR8_9ACTO</name>
<evidence type="ECO:0000256" key="3">
    <source>
        <dbReference type="ARBA" id="ARBA00022777"/>
    </source>
</evidence>
<dbReference type="InterPro" id="IPR018197">
    <property type="entry name" value="Glycerate_kinase_RE-like"/>
</dbReference>
<gene>
    <name evidence="4" type="ORF">CYJ26_00160</name>
</gene>
<protein>
    <submittedName>
        <fullName evidence="4">Glycerate kinase</fullName>
    </submittedName>
</protein>
<proteinExistence type="inferred from homology"/>
<dbReference type="AlphaFoldDB" id="A0A2I1KUR8"/>
<dbReference type="GO" id="GO:0008887">
    <property type="term" value="F:glycerate kinase activity"/>
    <property type="evidence" value="ECO:0007669"/>
    <property type="project" value="InterPro"/>
</dbReference>
<dbReference type="Proteomes" id="UP000234778">
    <property type="component" value="Unassembled WGS sequence"/>
</dbReference>